<sequence>MSISITSGLTGKKLNTINPTKTMIRLGMANDQPHPNFRRKAASNEPAMFPIEVCAFHMPIINPLLLLPNQFPTTATTEGHPID</sequence>
<reference evidence="1" key="1">
    <citation type="submission" date="2014-09" db="EMBL/GenBank/DDBJ databases">
        <authorList>
            <person name="Magalhaes I.L.F."/>
            <person name="Oliveira U."/>
            <person name="Santos F.R."/>
            <person name="Vidigal T.H.D.A."/>
            <person name="Brescovit A.D."/>
            <person name="Santos A.J."/>
        </authorList>
    </citation>
    <scope>NUCLEOTIDE SEQUENCE</scope>
    <source>
        <tissue evidence="1">Shoot tissue taken approximately 20 cm above the soil surface</tissue>
    </source>
</reference>
<organism evidence="1">
    <name type="scientific">Arundo donax</name>
    <name type="common">Giant reed</name>
    <name type="synonym">Donax arundinaceus</name>
    <dbReference type="NCBI Taxonomy" id="35708"/>
    <lineage>
        <taxon>Eukaryota</taxon>
        <taxon>Viridiplantae</taxon>
        <taxon>Streptophyta</taxon>
        <taxon>Embryophyta</taxon>
        <taxon>Tracheophyta</taxon>
        <taxon>Spermatophyta</taxon>
        <taxon>Magnoliopsida</taxon>
        <taxon>Liliopsida</taxon>
        <taxon>Poales</taxon>
        <taxon>Poaceae</taxon>
        <taxon>PACMAD clade</taxon>
        <taxon>Arundinoideae</taxon>
        <taxon>Arundineae</taxon>
        <taxon>Arundo</taxon>
    </lineage>
</organism>
<accession>A0A0A9EJ97</accession>
<evidence type="ECO:0000313" key="1">
    <source>
        <dbReference type="EMBL" id="JAE00137.1"/>
    </source>
</evidence>
<dbReference type="EMBL" id="GBRH01197759">
    <property type="protein sequence ID" value="JAE00137.1"/>
    <property type="molecule type" value="Transcribed_RNA"/>
</dbReference>
<name>A0A0A9EJ97_ARUDO</name>
<proteinExistence type="predicted"/>
<protein>
    <submittedName>
        <fullName evidence="1">Uncharacterized protein</fullName>
    </submittedName>
</protein>
<reference evidence="1" key="2">
    <citation type="journal article" date="2015" name="Data Brief">
        <title>Shoot transcriptome of the giant reed, Arundo donax.</title>
        <authorList>
            <person name="Barrero R.A."/>
            <person name="Guerrero F.D."/>
            <person name="Moolhuijzen P."/>
            <person name="Goolsby J.A."/>
            <person name="Tidwell J."/>
            <person name="Bellgard S.E."/>
            <person name="Bellgard M.I."/>
        </authorList>
    </citation>
    <scope>NUCLEOTIDE SEQUENCE</scope>
    <source>
        <tissue evidence="1">Shoot tissue taken approximately 20 cm above the soil surface</tissue>
    </source>
</reference>
<dbReference type="AlphaFoldDB" id="A0A0A9EJ97"/>